<keyword evidence="1" id="KW-0472">Membrane</keyword>
<name>A0A1B0AZV7_9MUSC</name>
<reference evidence="3" key="1">
    <citation type="submission" date="2015-01" db="EMBL/GenBank/DDBJ databases">
        <authorList>
            <person name="Aksoy S."/>
            <person name="Warren W."/>
            <person name="Wilson R.K."/>
        </authorList>
    </citation>
    <scope>NUCLEOTIDE SEQUENCE [LARGE SCALE GENOMIC DNA]</scope>
    <source>
        <strain evidence="3">IAEA</strain>
    </source>
</reference>
<feature type="transmembrane region" description="Helical" evidence="1">
    <location>
        <begin position="94"/>
        <end position="119"/>
    </location>
</feature>
<keyword evidence="1" id="KW-0812">Transmembrane</keyword>
<reference evidence="2" key="2">
    <citation type="submission" date="2020-05" db="UniProtKB">
        <authorList>
            <consortium name="EnsemblMetazoa"/>
        </authorList>
    </citation>
    <scope>IDENTIFICATION</scope>
    <source>
        <strain evidence="2">IAEA</strain>
    </source>
</reference>
<dbReference type="EMBL" id="JXJN01006466">
    <property type="status" value="NOT_ANNOTATED_CDS"/>
    <property type="molecule type" value="Genomic_DNA"/>
</dbReference>
<proteinExistence type="predicted"/>
<accession>A0A1B0AZV7</accession>
<evidence type="ECO:0000313" key="3">
    <source>
        <dbReference type="Proteomes" id="UP000092460"/>
    </source>
</evidence>
<feature type="transmembrane region" description="Helical" evidence="1">
    <location>
        <begin position="139"/>
        <end position="169"/>
    </location>
</feature>
<keyword evidence="3" id="KW-1185">Reference proteome</keyword>
<protein>
    <submittedName>
        <fullName evidence="2">Uncharacterized protein</fullName>
    </submittedName>
</protein>
<dbReference type="VEuPathDB" id="VectorBase:GPPI014185"/>
<organism evidence="2 3">
    <name type="scientific">Glossina palpalis gambiensis</name>
    <dbReference type="NCBI Taxonomy" id="67801"/>
    <lineage>
        <taxon>Eukaryota</taxon>
        <taxon>Metazoa</taxon>
        <taxon>Ecdysozoa</taxon>
        <taxon>Arthropoda</taxon>
        <taxon>Hexapoda</taxon>
        <taxon>Insecta</taxon>
        <taxon>Pterygota</taxon>
        <taxon>Neoptera</taxon>
        <taxon>Endopterygota</taxon>
        <taxon>Diptera</taxon>
        <taxon>Brachycera</taxon>
        <taxon>Muscomorpha</taxon>
        <taxon>Hippoboscoidea</taxon>
        <taxon>Glossinidae</taxon>
        <taxon>Glossina</taxon>
    </lineage>
</organism>
<evidence type="ECO:0000313" key="2">
    <source>
        <dbReference type="EnsemblMetazoa" id="GPPI014185-PA"/>
    </source>
</evidence>
<keyword evidence="1" id="KW-1133">Transmembrane helix</keyword>
<evidence type="ECO:0000256" key="1">
    <source>
        <dbReference type="SAM" id="Phobius"/>
    </source>
</evidence>
<dbReference type="Proteomes" id="UP000092460">
    <property type="component" value="Unassembled WGS sequence"/>
</dbReference>
<dbReference type="AlphaFoldDB" id="A0A1B0AZV7"/>
<sequence>MSCNNTSHWKPTELNSPVKECIKVQTRLPTQVHGYMCTYFSFDPIPFVDMNYPTAEQIRRTHTNAYSASWSTPCRHLSAIFCNWLIAKKSISLLLLYGWLVGLVIIAWDPCLLACIRLRCWVTLFTAEKQKQNTITWPVGVVVGVGVGVGVVAVAAMACGLDMISLLIFTLALRKNFTKLNVRVFGPLKLVIPQLLEYRDKHHGFPESLQSTVNNDYLEGDKQYKR</sequence>
<dbReference type="EnsemblMetazoa" id="GPPI014185-RA">
    <property type="protein sequence ID" value="GPPI014185-PA"/>
    <property type="gene ID" value="GPPI014185"/>
</dbReference>